<feature type="domain" description="SHSP" evidence="3">
    <location>
        <begin position="73"/>
        <end position="187"/>
    </location>
</feature>
<comment type="similarity">
    <text evidence="1 2">Belongs to the small heat shock protein (HSP20) family.</text>
</comment>
<evidence type="ECO:0000259" key="3">
    <source>
        <dbReference type="PROSITE" id="PS01031"/>
    </source>
</evidence>
<proteinExistence type="inferred from homology"/>
<accession>I4C930</accession>
<keyword evidence="4" id="KW-0346">Stress response</keyword>
<dbReference type="Pfam" id="PF00011">
    <property type="entry name" value="HSP20"/>
    <property type="match status" value="1"/>
</dbReference>
<dbReference type="Proteomes" id="UP000006055">
    <property type="component" value="Chromosome"/>
</dbReference>
<dbReference type="Gene3D" id="2.60.40.790">
    <property type="match status" value="1"/>
</dbReference>
<sequence length="187" mass="21592">MDISKLAPWNWFKKEEEREGSTLPIKRKDSQALSHYSHPMSQLHYEIDRLFEDVFRGFGFPSLGIGRGFPRIAQTDWLKPTLDVGATDKEYTISVELPGVDQKDVHLELVSDTLQIKGEKKQDKEERDRDFYRIERSYGSFQRVLSLPEDADRDHISAVFKNGVMKITLPRKALPQIGTKQIEIKTG</sequence>
<name>I4C930_DESTA</name>
<evidence type="ECO:0000313" key="4">
    <source>
        <dbReference type="EMBL" id="AFM26071.1"/>
    </source>
</evidence>
<evidence type="ECO:0000256" key="1">
    <source>
        <dbReference type="PROSITE-ProRule" id="PRU00285"/>
    </source>
</evidence>
<dbReference type="CDD" id="cd06464">
    <property type="entry name" value="ACD_sHsps-like"/>
    <property type="match status" value="1"/>
</dbReference>
<dbReference type="PATRIC" id="fig|706587.4.peg.3887"/>
<evidence type="ECO:0000313" key="5">
    <source>
        <dbReference type="Proteomes" id="UP000006055"/>
    </source>
</evidence>
<dbReference type="EMBL" id="CP003360">
    <property type="protein sequence ID" value="AFM26071.1"/>
    <property type="molecule type" value="Genomic_DNA"/>
</dbReference>
<dbReference type="PANTHER" id="PTHR11527">
    <property type="entry name" value="HEAT-SHOCK PROTEIN 20 FAMILY MEMBER"/>
    <property type="match status" value="1"/>
</dbReference>
<dbReference type="AlphaFoldDB" id="I4C930"/>
<dbReference type="KEGG" id="dti:Desti_3417"/>
<dbReference type="STRING" id="706587.Desti_3417"/>
<keyword evidence="5" id="KW-1185">Reference proteome</keyword>
<dbReference type="eggNOG" id="COG0071">
    <property type="taxonomic scope" value="Bacteria"/>
</dbReference>
<evidence type="ECO:0000256" key="2">
    <source>
        <dbReference type="RuleBase" id="RU003616"/>
    </source>
</evidence>
<protein>
    <submittedName>
        <fullName evidence="4">Molecular chaperone (Small heat shock protein)</fullName>
    </submittedName>
</protein>
<reference evidence="5" key="1">
    <citation type="submission" date="2012-06" db="EMBL/GenBank/DDBJ databases">
        <title>Complete sequence of chromosome of Desulfomonile tiedjei DSM 6799.</title>
        <authorList>
            <person name="Lucas S."/>
            <person name="Copeland A."/>
            <person name="Lapidus A."/>
            <person name="Glavina del Rio T."/>
            <person name="Dalin E."/>
            <person name="Tice H."/>
            <person name="Bruce D."/>
            <person name="Goodwin L."/>
            <person name="Pitluck S."/>
            <person name="Peters L."/>
            <person name="Ovchinnikova G."/>
            <person name="Zeytun A."/>
            <person name="Lu M."/>
            <person name="Kyrpides N."/>
            <person name="Mavromatis K."/>
            <person name="Ivanova N."/>
            <person name="Brettin T."/>
            <person name="Detter J.C."/>
            <person name="Han C."/>
            <person name="Larimer F."/>
            <person name="Land M."/>
            <person name="Hauser L."/>
            <person name="Markowitz V."/>
            <person name="Cheng J.-F."/>
            <person name="Hugenholtz P."/>
            <person name="Woyke T."/>
            <person name="Wu D."/>
            <person name="Spring S."/>
            <person name="Schroeder M."/>
            <person name="Brambilla E."/>
            <person name="Klenk H.-P."/>
            <person name="Eisen J.A."/>
        </authorList>
    </citation>
    <scope>NUCLEOTIDE SEQUENCE [LARGE SCALE GENOMIC DNA]</scope>
    <source>
        <strain evidence="5">ATCC 49306 / DSM 6799 / DCB-1</strain>
    </source>
</reference>
<dbReference type="RefSeq" id="WP_014811205.1">
    <property type="nucleotide sequence ID" value="NC_018025.1"/>
</dbReference>
<organism evidence="4 5">
    <name type="scientific">Desulfomonile tiedjei (strain ATCC 49306 / DSM 6799 / DCB-1)</name>
    <dbReference type="NCBI Taxonomy" id="706587"/>
    <lineage>
        <taxon>Bacteria</taxon>
        <taxon>Pseudomonadati</taxon>
        <taxon>Thermodesulfobacteriota</taxon>
        <taxon>Desulfomonilia</taxon>
        <taxon>Desulfomonilales</taxon>
        <taxon>Desulfomonilaceae</taxon>
        <taxon>Desulfomonile</taxon>
    </lineage>
</organism>
<dbReference type="InterPro" id="IPR008978">
    <property type="entry name" value="HSP20-like_chaperone"/>
</dbReference>
<dbReference type="SUPFAM" id="SSF49764">
    <property type="entry name" value="HSP20-like chaperones"/>
    <property type="match status" value="1"/>
</dbReference>
<dbReference type="InterPro" id="IPR031107">
    <property type="entry name" value="Small_HSP"/>
</dbReference>
<dbReference type="HOGENOM" id="CLU_046737_12_0_7"/>
<dbReference type="PROSITE" id="PS01031">
    <property type="entry name" value="SHSP"/>
    <property type="match status" value="1"/>
</dbReference>
<dbReference type="InterPro" id="IPR002068">
    <property type="entry name" value="A-crystallin/Hsp20_dom"/>
</dbReference>
<gene>
    <name evidence="4" type="ordered locus">Desti_3417</name>
</gene>